<name>A0AAF0U4E1_SOLVR</name>
<sequence>MMDNMIKRISSQAPLKLHKIQDKRESCVKQTRIKEIHNSAESLIPIDQLKDFIIEVIEDKSESSSKFSPTYVKPYKQWIDNLKMPEGYQPPKLNNLMAKEISNNI</sequence>
<dbReference type="EMBL" id="CP133618">
    <property type="protein sequence ID" value="WMV39024.1"/>
    <property type="molecule type" value="Genomic_DNA"/>
</dbReference>
<evidence type="ECO:0000313" key="2">
    <source>
        <dbReference type="Proteomes" id="UP001234989"/>
    </source>
</evidence>
<dbReference type="PANTHER" id="PTHR33437:SF4">
    <property type="entry name" value="RETROTRANSPOSON GAG PROTEIN"/>
    <property type="match status" value="1"/>
</dbReference>
<gene>
    <name evidence="1" type="ORF">MTR67_032409</name>
</gene>
<evidence type="ECO:0000313" key="1">
    <source>
        <dbReference type="EMBL" id="WMV39024.1"/>
    </source>
</evidence>
<keyword evidence="2" id="KW-1185">Reference proteome</keyword>
<accession>A0AAF0U4E1</accession>
<organism evidence="1 2">
    <name type="scientific">Solanum verrucosum</name>
    <dbReference type="NCBI Taxonomy" id="315347"/>
    <lineage>
        <taxon>Eukaryota</taxon>
        <taxon>Viridiplantae</taxon>
        <taxon>Streptophyta</taxon>
        <taxon>Embryophyta</taxon>
        <taxon>Tracheophyta</taxon>
        <taxon>Spermatophyta</taxon>
        <taxon>Magnoliopsida</taxon>
        <taxon>eudicotyledons</taxon>
        <taxon>Gunneridae</taxon>
        <taxon>Pentapetalae</taxon>
        <taxon>asterids</taxon>
        <taxon>lamiids</taxon>
        <taxon>Solanales</taxon>
        <taxon>Solanaceae</taxon>
        <taxon>Solanoideae</taxon>
        <taxon>Solaneae</taxon>
        <taxon>Solanum</taxon>
    </lineage>
</organism>
<dbReference type="Proteomes" id="UP001234989">
    <property type="component" value="Chromosome 7"/>
</dbReference>
<protein>
    <submittedName>
        <fullName evidence="1">Uncharacterized protein</fullName>
    </submittedName>
</protein>
<reference evidence="1" key="1">
    <citation type="submission" date="2023-08" db="EMBL/GenBank/DDBJ databases">
        <title>A de novo genome assembly of Solanum verrucosum Schlechtendal, a Mexican diploid species geographically isolated from the other diploid A-genome species in potato relatives.</title>
        <authorList>
            <person name="Hosaka K."/>
        </authorList>
    </citation>
    <scope>NUCLEOTIDE SEQUENCE</scope>
    <source>
        <tissue evidence="1">Young leaves</tissue>
    </source>
</reference>
<dbReference type="AlphaFoldDB" id="A0AAF0U4E1"/>
<dbReference type="PANTHER" id="PTHR33437">
    <property type="entry name" value="OS06G0361200 PROTEIN"/>
    <property type="match status" value="1"/>
</dbReference>
<proteinExistence type="predicted"/>